<accession>A0ABV6C3W8</accession>
<dbReference type="InterPro" id="IPR036097">
    <property type="entry name" value="HisK_dim/P_sf"/>
</dbReference>
<protein>
    <recommendedName>
        <fullName evidence="3">histidine kinase</fullName>
        <ecNumber evidence="3">2.7.13.3</ecNumber>
    </recommendedName>
</protein>
<dbReference type="RefSeq" id="WP_248105917.1">
    <property type="nucleotide sequence ID" value="NZ_JAKHEX010000004.1"/>
</dbReference>
<feature type="transmembrane region" description="Helical" evidence="11">
    <location>
        <begin position="165"/>
        <end position="187"/>
    </location>
</feature>
<evidence type="ECO:0000256" key="11">
    <source>
        <dbReference type="SAM" id="Phobius"/>
    </source>
</evidence>
<dbReference type="EC" id="2.7.13.3" evidence="3"/>
<evidence type="ECO:0000256" key="7">
    <source>
        <dbReference type="ARBA" id="ARBA00022777"/>
    </source>
</evidence>
<dbReference type="PRINTS" id="PR00344">
    <property type="entry name" value="BCTRLSENSOR"/>
</dbReference>
<proteinExistence type="predicted"/>
<keyword evidence="10 11" id="KW-0472">Membrane</keyword>
<comment type="caution">
    <text evidence="13">The sequence shown here is derived from an EMBL/GenBank/DDBJ whole genome shotgun (WGS) entry which is preliminary data.</text>
</comment>
<evidence type="ECO:0000313" key="14">
    <source>
        <dbReference type="Proteomes" id="UP001589788"/>
    </source>
</evidence>
<name>A0ABV6C3W8_9ACTN</name>
<keyword evidence="8 11" id="KW-1133">Transmembrane helix</keyword>
<evidence type="ECO:0000256" key="10">
    <source>
        <dbReference type="ARBA" id="ARBA00023136"/>
    </source>
</evidence>
<dbReference type="InterPro" id="IPR004358">
    <property type="entry name" value="Sig_transdc_His_kin-like_C"/>
</dbReference>
<evidence type="ECO:0000256" key="8">
    <source>
        <dbReference type="ARBA" id="ARBA00022989"/>
    </source>
</evidence>
<dbReference type="InterPro" id="IPR005467">
    <property type="entry name" value="His_kinase_dom"/>
</dbReference>
<sequence length="414" mass="43077">MRPARSQRRLALRHAARVAAVATVLLGVLGVAAVAGLDLVVHDRLTDQVRVAVLDALHDVRSAEAAPGVAPAAPVEGLGRGDDEDGEPLALWLVDRAGTVQATSPGAPPLPRAARDLAGGVQEVGIDGAAWLVGSVRVDGGRVVAGESLTESQHIFGTLVLGEAVVLPVLLLASFAAAFAIGARAAVPVEAARQRQLDFTADASHELRTPLTVIEAETALALRGLPPGDPAREALERVRAEGVRLRRIVEDLLWLARLDTAPPGAPAEPVDLVALAEAATGRFQPVAAERNQVLELAAGEETAWLSASPDQLDRLLGVLLDNACRYAGPGGRVRVVVQAGSGRVALRVEDSGPGIPEASRARLFDRFHRAIEDGSGHGLGLAIADAVVQATGGRWTVGRSSLGGASFEVTWRQR</sequence>
<dbReference type="SUPFAM" id="SSF47384">
    <property type="entry name" value="Homodimeric domain of signal transducing histidine kinase"/>
    <property type="match status" value="1"/>
</dbReference>
<dbReference type="PANTHER" id="PTHR45436">
    <property type="entry name" value="SENSOR HISTIDINE KINASE YKOH"/>
    <property type="match status" value="1"/>
</dbReference>
<dbReference type="SMART" id="SM00387">
    <property type="entry name" value="HATPase_c"/>
    <property type="match status" value="1"/>
</dbReference>
<evidence type="ECO:0000313" key="13">
    <source>
        <dbReference type="EMBL" id="MFC0082386.1"/>
    </source>
</evidence>
<keyword evidence="9" id="KW-0902">Two-component regulatory system</keyword>
<gene>
    <name evidence="13" type="ORF">ACFFRE_09555</name>
</gene>
<dbReference type="InterPro" id="IPR050428">
    <property type="entry name" value="TCS_sensor_his_kinase"/>
</dbReference>
<evidence type="ECO:0000256" key="5">
    <source>
        <dbReference type="ARBA" id="ARBA00022679"/>
    </source>
</evidence>
<dbReference type="PANTHER" id="PTHR45436:SF5">
    <property type="entry name" value="SENSOR HISTIDINE KINASE TRCS"/>
    <property type="match status" value="1"/>
</dbReference>
<evidence type="ECO:0000256" key="6">
    <source>
        <dbReference type="ARBA" id="ARBA00022692"/>
    </source>
</evidence>
<dbReference type="Pfam" id="PF00512">
    <property type="entry name" value="HisKA"/>
    <property type="match status" value="1"/>
</dbReference>
<comment type="subcellular location">
    <subcellularLocation>
        <location evidence="2">Cell membrane</location>
    </subcellularLocation>
</comment>
<dbReference type="CDD" id="cd00082">
    <property type="entry name" value="HisKA"/>
    <property type="match status" value="1"/>
</dbReference>
<dbReference type="Gene3D" id="3.30.565.10">
    <property type="entry name" value="Histidine kinase-like ATPase, C-terminal domain"/>
    <property type="match status" value="1"/>
</dbReference>
<dbReference type="InterPro" id="IPR003661">
    <property type="entry name" value="HisK_dim/P_dom"/>
</dbReference>
<evidence type="ECO:0000259" key="12">
    <source>
        <dbReference type="PROSITE" id="PS50109"/>
    </source>
</evidence>
<feature type="domain" description="Histidine kinase" evidence="12">
    <location>
        <begin position="202"/>
        <end position="414"/>
    </location>
</feature>
<dbReference type="Pfam" id="PF02518">
    <property type="entry name" value="HATPase_c"/>
    <property type="match status" value="1"/>
</dbReference>
<evidence type="ECO:0000256" key="1">
    <source>
        <dbReference type="ARBA" id="ARBA00000085"/>
    </source>
</evidence>
<comment type="catalytic activity">
    <reaction evidence="1">
        <text>ATP + protein L-histidine = ADP + protein N-phospho-L-histidine.</text>
        <dbReference type="EC" id="2.7.13.3"/>
    </reaction>
</comment>
<keyword evidence="4" id="KW-0597">Phosphoprotein</keyword>
<dbReference type="CDD" id="cd00075">
    <property type="entry name" value="HATPase"/>
    <property type="match status" value="1"/>
</dbReference>
<evidence type="ECO:0000256" key="4">
    <source>
        <dbReference type="ARBA" id="ARBA00022553"/>
    </source>
</evidence>
<dbReference type="Proteomes" id="UP001589788">
    <property type="component" value="Unassembled WGS sequence"/>
</dbReference>
<organism evidence="13 14">
    <name type="scientific">Aciditerrimonas ferrireducens</name>
    <dbReference type="NCBI Taxonomy" id="667306"/>
    <lineage>
        <taxon>Bacteria</taxon>
        <taxon>Bacillati</taxon>
        <taxon>Actinomycetota</taxon>
        <taxon>Acidimicrobiia</taxon>
        <taxon>Acidimicrobiales</taxon>
        <taxon>Acidimicrobiaceae</taxon>
        <taxon>Aciditerrimonas</taxon>
    </lineage>
</organism>
<dbReference type="InterPro" id="IPR036890">
    <property type="entry name" value="HATPase_C_sf"/>
</dbReference>
<evidence type="ECO:0000256" key="9">
    <source>
        <dbReference type="ARBA" id="ARBA00023012"/>
    </source>
</evidence>
<evidence type="ECO:0000256" key="3">
    <source>
        <dbReference type="ARBA" id="ARBA00012438"/>
    </source>
</evidence>
<keyword evidence="5" id="KW-0808">Transferase</keyword>
<reference evidence="13 14" key="1">
    <citation type="submission" date="2024-09" db="EMBL/GenBank/DDBJ databases">
        <authorList>
            <person name="Sun Q."/>
            <person name="Mori K."/>
        </authorList>
    </citation>
    <scope>NUCLEOTIDE SEQUENCE [LARGE SCALE GENOMIC DNA]</scope>
    <source>
        <strain evidence="13 14">JCM 15389</strain>
    </source>
</reference>
<keyword evidence="14" id="KW-1185">Reference proteome</keyword>
<dbReference type="PROSITE" id="PS50109">
    <property type="entry name" value="HIS_KIN"/>
    <property type="match status" value="1"/>
</dbReference>
<keyword evidence="7 13" id="KW-0418">Kinase</keyword>
<dbReference type="Gene3D" id="1.10.287.130">
    <property type="match status" value="1"/>
</dbReference>
<dbReference type="GO" id="GO:0016301">
    <property type="term" value="F:kinase activity"/>
    <property type="evidence" value="ECO:0007669"/>
    <property type="project" value="UniProtKB-KW"/>
</dbReference>
<dbReference type="InterPro" id="IPR003594">
    <property type="entry name" value="HATPase_dom"/>
</dbReference>
<dbReference type="EMBL" id="JBHLYQ010000096">
    <property type="protein sequence ID" value="MFC0082386.1"/>
    <property type="molecule type" value="Genomic_DNA"/>
</dbReference>
<dbReference type="SUPFAM" id="SSF55874">
    <property type="entry name" value="ATPase domain of HSP90 chaperone/DNA topoisomerase II/histidine kinase"/>
    <property type="match status" value="1"/>
</dbReference>
<evidence type="ECO:0000256" key="2">
    <source>
        <dbReference type="ARBA" id="ARBA00004236"/>
    </source>
</evidence>
<keyword evidence="6 11" id="KW-0812">Transmembrane</keyword>
<dbReference type="SMART" id="SM00388">
    <property type="entry name" value="HisKA"/>
    <property type="match status" value="1"/>
</dbReference>